<name>A0A081RDW3_SPHCR</name>
<organism evidence="3 4">
    <name type="scientific">Sphingobium chlorophenolicum</name>
    <dbReference type="NCBI Taxonomy" id="46429"/>
    <lineage>
        <taxon>Bacteria</taxon>
        <taxon>Pseudomonadati</taxon>
        <taxon>Pseudomonadota</taxon>
        <taxon>Alphaproteobacteria</taxon>
        <taxon>Sphingomonadales</taxon>
        <taxon>Sphingomonadaceae</taxon>
        <taxon>Sphingobium</taxon>
    </lineage>
</organism>
<feature type="compositionally biased region" description="Polar residues" evidence="1">
    <location>
        <begin position="521"/>
        <end position="532"/>
    </location>
</feature>
<dbReference type="Pfam" id="PF13481">
    <property type="entry name" value="AAA_25"/>
    <property type="match status" value="1"/>
</dbReference>
<dbReference type="InterPro" id="IPR027417">
    <property type="entry name" value="P-loop_NTPase"/>
</dbReference>
<gene>
    <name evidence="3" type="ORF">BV95_02394</name>
</gene>
<accession>A0A081RDW3</accession>
<evidence type="ECO:0000313" key="3">
    <source>
        <dbReference type="EMBL" id="KEQ53386.1"/>
    </source>
</evidence>
<dbReference type="AlphaFoldDB" id="A0A081RDW3"/>
<dbReference type="eggNOG" id="COG3598">
    <property type="taxonomic scope" value="Bacteria"/>
</dbReference>
<reference evidence="3 4" key="1">
    <citation type="submission" date="2014-02" db="EMBL/GenBank/DDBJ databases">
        <title>Whole genome sequence of Sphingobium chlorophenolicum NBRC 16172.</title>
        <authorList>
            <person name="Gan H.M."/>
            <person name="Gan H.Y."/>
            <person name="Chew T.H."/>
            <person name="Savka M.A."/>
        </authorList>
    </citation>
    <scope>NUCLEOTIDE SEQUENCE [LARGE SCALE GENOMIC DNA]</scope>
    <source>
        <strain evidence="3 4">NBRC 16172</strain>
    </source>
</reference>
<dbReference type="EMBL" id="JFHR01000024">
    <property type="protein sequence ID" value="KEQ53386.1"/>
    <property type="molecule type" value="Genomic_DNA"/>
</dbReference>
<proteinExistence type="predicted"/>
<evidence type="ECO:0000313" key="4">
    <source>
        <dbReference type="Proteomes" id="UP000028411"/>
    </source>
</evidence>
<evidence type="ECO:0000256" key="1">
    <source>
        <dbReference type="SAM" id="MobiDB-lite"/>
    </source>
</evidence>
<protein>
    <recommendedName>
        <fullName evidence="2">NrS-1 polymerase-like HBD domain-containing protein</fullName>
    </recommendedName>
</protein>
<dbReference type="RefSeq" id="WP_051749736.1">
    <property type="nucleotide sequence ID" value="NZ_JFHR01000024.1"/>
</dbReference>
<dbReference type="Gene3D" id="3.40.50.300">
    <property type="entry name" value="P-loop containing nucleotide triphosphate hydrolases"/>
    <property type="match status" value="1"/>
</dbReference>
<dbReference type="Proteomes" id="UP000028411">
    <property type="component" value="Unassembled WGS sequence"/>
</dbReference>
<feature type="compositionally biased region" description="Basic and acidic residues" evidence="1">
    <location>
        <begin position="508"/>
        <end position="520"/>
    </location>
</feature>
<sequence>MTARAIVECPDLATLWEQLGQGRADRADSGFDGPQIESDDVLRQRMFAAANGEKARDLHDGNWQKHYPPPHGSQSQADFALVDIIAFYTDNREQCARIFNQSALGARNKQTTIGGVPYVEHMVAKAFAEKLPTMNHAAVINQLQALTATAVTKQPGRFNIMIGAELRTIPPSRDVIKGVMPGEGIVVDYGQSGGGKSLLTFDMGTHIAEGRDWWGYRTKQRPVLYLALEGAAGFRKRVAAWETANGRDLPTGMGIAFDPFDLTKPDDIAALAAECPPNVVIFIDTLNRASGGADENSPLGMGQIVAGASALQRLTNGLVVLIAHPGKDPTRGLRGHNSLFAAADAVIFVNRNGDRRSWKLEKSKDGEDGIEHGFSLRVVNLGTDEDGDPITSCVVSPEGGISPQWASKPLAPNKHMGMKTFREAAGEHGIVDDDGNFVGVHKDAWRPVFYRNSTGDNEDSKRKAFNRARTDLVSDGHLVVESDHYRIGGPQAAAHNGAIAALIIARRDSGTTAGHSRDSPDANSGTGRDTTL</sequence>
<dbReference type="InterPro" id="IPR054468">
    <property type="entry name" value="NrSPol-like_HBD"/>
</dbReference>
<dbReference type="PATRIC" id="fig|46429.4.peg.2370"/>
<evidence type="ECO:0000259" key="2">
    <source>
        <dbReference type="Pfam" id="PF22763"/>
    </source>
</evidence>
<feature type="domain" description="NrS-1 polymerase-like HBD" evidence="2">
    <location>
        <begin position="74"/>
        <end position="129"/>
    </location>
</feature>
<dbReference type="Pfam" id="PF22763">
    <property type="entry name" value="NrS1-1_pol-like_HBD"/>
    <property type="match status" value="1"/>
</dbReference>
<dbReference type="SUPFAM" id="SSF52540">
    <property type="entry name" value="P-loop containing nucleoside triphosphate hydrolases"/>
    <property type="match status" value="1"/>
</dbReference>
<feature type="region of interest" description="Disordered" evidence="1">
    <location>
        <begin position="508"/>
        <end position="532"/>
    </location>
</feature>
<comment type="caution">
    <text evidence="3">The sequence shown here is derived from an EMBL/GenBank/DDBJ whole genome shotgun (WGS) entry which is preliminary data.</text>
</comment>
<dbReference type="OrthoDB" id="1496333at2"/>